<dbReference type="STRING" id="1798405.A3E64_01100"/>
<proteinExistence type="predicted"/>
<sequence length="149" mass="16549">MLREKLAEDLKTAMKSADPKTVGVLRLLISAINNKAIEKRTKTGSDVLTDDEVLQTLNGEAKKRKESVEIFIKGNRADLAEKEKGELEIIQTYLPKLMSREETEKAVDRILASAAPKDIGLAMKEVMKELRGKADSAIISELVKQKISK</sequence>
<dbReference type="PANTHER" id="PTHR28055:SF1">
    <property type="entry name" value="ALTERED INHERITANCE OF MITOCHONDRIA PROTEIN 41, MITOCHONDRIAL"/>
    <property type="match status" value="1"/>
</dbReference>
<reference evidence="1 2" key="1">
    <citation type="journal article" date="2016" name="Nat. Commun.">
        <title>Thousands of microbial genomes shed light on interconnected biogeochemical processes in an aquifer system.</title>
        <authorList>
            <person name="Anantharaman K."/>
            <person name="Brown C.T."/>
            <person name="Hug L.A."/>
            <person name="Sharon I."/>
            <person name="Castelle C.J."/>
            <person name="Probst A.J."/>
            <person name="Thomas B.C."/>
            <person name="Singh A."/>
            <person name="Wilkins M.J."/>
            <person name="Karaoz U."/>
            <person name="Brodie E.L."/>
            <person name="Williams K.H."/>
            <person name="Hubbard S.S."/>
            <person name="Banfield J.F."/>
        </authorList>
    </citation>
    <scope>NUCLEOTIDE SEQUENCE [LARGE SCALE GENOMIC DNA]</scope>
</reference>
<dbReference type="InterPro" id="IPR019004">
    <property type="entry name" value="YqeY/Aim41"/>
</dbReference>
<organism evidence="1 2">
    <name type="scientific">Candidatus Harrisonbacteria bacterium RIFCSPHIGHO2_12_FULL_48_16</name>
    <dbReference type="NCBI Taxonomy" id="1798405"/>
    <lineage>
        <taxon>Bacteria</taxon>
        <taxon>Candidatus Harrisoniibacteriota</taxon>
    </lineage>
</organism>
<dbReference type="Proteomes" id="UP000177174">
    <property type="component" value="Unassembled WGS sequence"/>
</dbReference>
<evidence type="ECO:0000313" key="2">
    <source>
        <dbReference type="Proteomes" id="UP000177174"/>
    </source>
</evidence>
<accession>A0A1G1ZKI0</accession>
<evidence type="ECO:0000313" key="1">
    <source>
        <dbReference type="EMBL" id="OGY64959.1"/>
    </source>
</evidence>
<dbReference type="InterPro" id="IPR003789">
    <property type="entry name" value="Asn/Gln_tRNA_amidoTrase-B-like"/>
</dbReference>
<dbReference type="PANTHER" id="PTHR28055">
    <property type="entry name" value="ALTERED INHERITANCE OF MITOCHONDRIA PROTEIN 41, MITOCHONDRIAL"/>
    <property type="match status" value="1"/>
</dbReference>
<dbReference type="Gene3D" id="1.10.10.410">
    <property type="match status" value="1"/>
</dbReference>
<dbReference type="SUPFAM" id="SSF89095">
    <property type="entry name" value="GatB/YqeY motif"/>
    <property type="match status" value="1"/>
</dbReference>
<dbReference type="Pfam" id="PF09424">
    <property type="entry name" value="YqeY"/>
    <property type="match status" value="1"/>
</dbReference>
<comment type="caution">
    <text evidence="1">The sequence shown here is derived from an EMBL/GenBank/DDBJ whole genome shotgun (WGS) entry which is preliminary data.</text>
</comment>
<dbReference type="InterPro" id="IPR042184">
    <property type="entry name" value="YqeY/Aim41_N"/>
</dbReference>
<dbReference type="EMBL" id="MHJH01000008">
    <property type="protein sequence ID" value="OGY64959.1"/>
    <property type="molecule type" value="Genomic_DNA"/>
</dbReference>
<dbReference type="InterPro" id="IPR023168">
    <property type="entry name" value="GatB_Yqey_C_2"/>
</dbReference>
<dbReference type="GO" id="GO:0016884">
    <property type="term" value="F:carbon-nitrogen ligase activity, with glutamine as amido-N-donor"/>
    <property type="evidence" value="ECO:0007669"/>
    <property type="project" value="InterPro"/>
</dbReference>
<evidence type="ECO:0008006" key="3">
    <source>
        <dbReference type="Google" id="ProtNLM"/>
    </source>
</evidence>
<gene>
    <name evidence="1" type="ORF">A3E64_01100</name>
</gene>
<dbReference type="AlphaFoldDB" id="A0A1G1ZKI0"/>
<protein>
    <recommendedName>
        <fullName evidence="3">Glutamyl-tRNA amidotransferase</fullName>
    </recommendedName>
</protein>
<dbReference type="Gene3D" id="1.10.1510.10">
    <property type="entry name" value="Uncharacterised protein YqeY/AIM41 PF09424, N-terminal domain"/>
    <property type="match status" value="1"/>
</dbReference>
<name>A0A1G1ZKI0_9BACT</name>